<dbReference type="PANTHER" id="PTHR47782">
    <property type="entry name" value="ZN(II)2CYS6 TRANSCRIPTION FACTOR (EUROFUNG)-RELATED"/>
    <property type="match status" value="1"/>
</dbReference>
<keyword evidence="10" id="KW-1185">Reference proteome</keyword>
<dbReference type="GO" id="GO:0045944">
    <property type="term" value="P:positive regulation of transcription by RNA polymerase II"/>
    <property type="evidence" value="ECO:0007669"/>
    <property type="project" value="TreeGrafter"/>
</dbReference>
<dbReference type="CDD" id="cd12148">
    <property type="entry name" value="fungal_TF_MHR"/>
    <property type="match status" value="1"/>
</dbReference>
<evidence type="ECO:0000256" key="3">
    <source>
        <dbReference type="ARBA" id="ARBA00022833"/>
    </source>
</evidence>
<dbReference type="Proteomes" id="UP001281614">
    <property type="component" value="Unassembled WGS sequence"/>
</dbReference>
<dbReference type="PROSITE" id="PS50048">
    <property type="entry name" value="ZN2_CY6_FUNGAL_2"/>
    <property type="match status" value="1"/>
</dbReference>
<evidence type="ECO:0000256" key="5">
    <source>
        <dbReference type="ARBA" id="ARBA00023125"/>
    </source>
</evidence>
<keyword evidence="5" id="KW-0238">DNA-binding</keyword>
<dbReference type="InterPro" id="IPR052202">
    <property type="entry name" value="Yeast_MetPath_Reg"/>
</dbReference>
<proteinExistence type="predicted"/>
<evidence type="ECO:0000259" key="8">
    <source>
        <dbReference type="PROSITE" id="PS50048"/>
    </source>
</evidence>
<dbReference type="SUPFAM" id="SSF57701">
    <property type="entry name" value="Zn2/Cys6 DNA-binding domain"/>
    <property type="match status" value="1"/>
</dbReference>
<dbReference type="InterPro" id="IPR001138">
    <property type="entry name" value="Zn2Cys6_DnaBD"/>
</dbReference>
<keyword evidence="4" id="KW-0805">Transcription regulation</keyword>
<protein>
    <submittedName>
        <fullName evidence="9">Zinc finger transcription factor-containing protein</fullName>
    </submittedName>
</protein>
<keyword evidence="2" id="KW-0479">Metal-binding</keyword>
<reference evidence="9" key="1">
    <citation type="submission" date="2023-02" db="EMBL/GenBank/DDBJ databases">
        <title>Colletotrichum kahawae CIFC_Que2 genome sequencing and assembly.</title>
        <authorList>
            <person name="Baroncelli R."/>
        </authorList>
    </citation>
    <scope>NUCLEOTIDE SEQUENCE</scope>
    <source>
        <strain evidence="9">CIFC_Que2</strain>
    </source>
</reference>
<keyword evidence="6" id="KW-0804">Transcription</keyword>
<comment type="subcellular location">
    <subcellularLocation>
        <location evidence="1">Nucleus</location>
    </subcellularLocation>
</comment>
<name>A0AAD9Y6P8_COLKA</name>
<dbReference type="GO" id="GO:0043565">
    <property type="term" value="F:sequence-specific DNA binding"/>
    <property type="evidence" value="ECO:0007669"/>
    <property type="project" value="TreeGrafter"/>
</dbReference>
<evidence type="ECO:0000256" key="6">
    <source>
        <dbReference type="ARBA" id="ARBA00023163"/>
    </source>
</evidence>
<evidence type="ECO:0000313" key="9">
    <source>
        <dbReference type="EMBL" id="KAK2740042.1"/>
    </source>
</evidence>
<evidence type="ECO:0000256" key="2">
    <source>
        <dbReference type="ARBA" id="ARBA00022723"/>
    </source>
</evidence>
<dbReference type="EMBL" id="VYYT01000356">
    <property type="protein sequence ID" value="KAK2740042.1"/>
    <property type="molecule type" value="Genomic_DNA"/>
</dbReference>
<comment type="caution">
    <text evidence="9">The sequence shown here is derived from an EMBL/GenBank/DDBJ whole genome shotgun (WGS) entry which is preliminary data.</text>
</comment>
<dbReference type="Gene3D" id="4.10.240.10">
    <property type="entry name" value="Zn(2)-C6 fungal-type DNA-binding domain"/>
    <property type="match status" value="1"/>
</dbReference>
<dbReference type="InterPro" id="IPR036864">
    <property type="entry name" value="Zn2-C6_fun-type_DNA-bd_sf"/>
</dbReference>
<dbReference type="GO" id="GO:0000981">
    <property type="term" value="F:DNA-binding transcription factor activity, RNA polymerase II-specific"/>
    <property type="evidence" value="ECO:0007669"/>
    <property type="project" value="InterPro"/>
</dbReference>
<evidence type="ECO:0000256" key="4">
    <source>
        <dbReference type="ARBA" id="ARBA00023015"/>
    </source>
</evidence>
<dbReference type="CDD" id="cd00067">
    <property type="entry name" value="GAL4"/>
    <property type="match status" value="1"/>
</dbReference>
<accession>A0AAD9Y6P8</accession>
<keyword evidence="7" id="KW-0539">Nucleus</keyword>
<sequence length="841" mass="93755">MRSIPNGNLSHEEWLVDVERRVREIKAAVVPNSMSNSMEWHTMLILHMPCARNPTPAEASVLKYFRAAVCTVKGYWELIVSNDLDDPWHATHRCYEAGNLILYALWHYRSLIRRHYTIAQVFEVVHQISSIFEILLAKQWPAAQQCGVLFDRLRKGPLSFFRDDNSSDSSPGLEARQLKELVFRENADVLYAREQPVDISDHPPLDAMFPSFGAESLSFENGADILEFFNLFNDPNIEDFDAAAIDLENTPLEINHMSAPSLSPASVEPKQPPASIVDKDQLRSAMEKLPICSHCKRRRIKCDTDLPACRNCTKLRKDCCYWDNALSEETSRKHLHALIQHAERLINETGELSSSESTNIPPGDPVVQNNAQTSLSQSSYLSSILFQNPSGANNSCDTVFFGATSSYVRLANIIQGSVSLPAASDETTSAPRVARLFETLCSSIAVDVTGTMPLSEARDLTSLYCQSIEITYPILGQELVAQTLDQIYNDSSTVPEHVNLARTRLDFMLAISLVLLSPVDQRLQTFADAYFGKAMSRGTSSDLFIHPTNQSLQMTLLLCIYAWVCPSAIDLWRVLGHASRMYLDIIEVHGSGKTEPGDTDMLYRTLYTLETQTAIAFGRPSQLPDVKTLSVYSPDWISTSAGDMDLPSMVYHLARLKSRFHRDMIGSHRTPSGHNMGMSITADCSWMPSYIHEVRIWIDKWNAQVDALFMGSLAPQDNAGHQQAFKAYGTFQQCEALLLAKVATENHNQSCVSNEEEILSCMELLGAAGSVLRSPTPASPYAGFVFNLTWTRAHSLFIATIILLQHMRNGMETSPDAQALVLSSIEILSSKRVSNEGRNGL</sequence>
<dbReference type="SMART" id="SM00066">
    <property type="entry name" value="GAL4"/>
    <property type="match status" value="1"/>
</dbReference>
<dbReference type="GO" id="GO:0005634">
    <property type="term" value="C:nucleus"/>
    <property type="evidence" value="ECO:0007669"/>
    <property type="project" value="UniProtKB-SubCell"/>
</dbReference>
<evidence type="ECO:0000256" key="1">
    <source>
        <dbReference type="ARBA" id="ARBA00004123"/>
    </source>
</evidence>
<dbReference type="AlphaFoldDB" id="A0AAD9Y6P8"/>
<evidence type="ECO:0000313" key="10">
    <source>
        <dbReference type="Proteomes" id="UP001281614"/>
    </source>
</evidence>
<feature type="domain" description="Zn(2)-C6 fungal-type" evidence="8">
    <location>
        <begin position="291"/>
        <end position="321"/>
    </location>
</feature>
<dbReference type="PANTHER" id="PTHR47782:SF14">
    <property type="entry name" value="ZN(II)2CYS6 TRANSCRIPTION FACTOR (EUROFUNG)"/>
    <property type="match status" value="1"/>
</dbReference>
<dbReference type="GO" id="GO:0008270">
    <property type="term" value="F:zinc ion binding"/>
    <property type="evidence" value="ECO:0007669"/>
    <property type="project" value="InterPro"/>
</dbReference>
<evidence type="ECO:0000256" key="7">
    <source>
        <dbReference type="ARBA" id="ARBA00023242"/>
    </source>
</evidence>
<organism evidence="9 10">
    <name type="scientific">Colletotrichum kahawae</name>
    <name type="common">Coffee berry disease fungus</name>
    <dbReference type="NCBI Taxonomy" id="34407"/>
    <lineage>
        <taxon>Eukaryota</taxon>
        <taxon>Fungi</taxon>
        <taxon>Dikarya</taxon>
        <taxon>Ascomycota</taxon>
        <taxon>Pezizomycotina</taxon>
        <taxon>Sordariomycetes</taxon>
        <taxon>Hypocreomycetidae</taxon>
        <taxon>Glomerellales</taxon>
        <taxon>Glomerellaceae</taxon>
        <taxon>Colletotrichum</taxon>
        <taxon>Colletotrichum gloeosporioides species complex</taxon>
    </lineage>
</organism>
<dbReference type="Pfam" id="PF00172">
    <property type="entry name" value="Zn_clus"/>
    <property type="match status" value="1"/>
</dbReference>
<keyword evidence="3" id="KW-0862">Zinc</keyword>
<gene>
    <name evidence="9" type="ORF">CKAH01_07211</name>
</gene>